<dbReference type="Gene3D" id="3.30.200.20">
    <property type="entry name" value="Phosphorylase Kinase, domain 1"/>
    <property type="match status" value="1"/>
</dbReference>
<keyword evidence="3" id="KW-0418">Kinase</keyword>
<gene>
    <name evidence="3" type="primary">Csnk1a1_1</name>
    <name evidence="3" type="ORF">AVEN_55534_1</name>
</gene>
<dbReference type="GO" id="GO:0005524">
    <property type="term" value="F:ATP binding"/>
    <property type="evidence" value="ECO:0007669"/>
    <property type="project" value="UniProtKB-UniRule"/>
</dbReference>
<proteinExistence type="predicted"/>
<organism evidence="3 4">
    <name type="scientific">Araneus ventricosus</name>
    <name type="common">Orbweaver spider</name>
    <name type="synonym">Epeira ventricosa</name>
    <dbReference type="NCBI Taxonomy" id="182803"/>
    <lineage>
        <taxon>Eukaryota</taxon>
        <taxon>Metazoa</taxon>
        <taxon>Ecdysozoa</taxon>
        <taxon>Arthropoda</taxon>
        <taxon>Chelicerata</taxon>
        <taxon>Arachnida</taxon>
        <taxon>Araneae</taxon>
        <taxon>Araneomorphae</taxon>
        <taxon>Entelegynae</taxon>
        <taxon>Araneoidea</taxon>
        <taxon>Araneidae</taxon>
        <taxon>Araneus</taxon>
    </lineage>
</organism>
<comment type="caution">
    <text evidence="3">The sequence shown here is derived from an EMBL/GenBank/DDBJ whole genome shotgun (WGS) entry which is preliminary data.</text>
</comment>
<dbReference type="EMBL" id="BGPR01000163">
    <property type="protein sequence ID" value="GBM01027.1"/>
    <property type="molecule type" value="Genomic_DNA"/>
</dbReference>
<protein>
    <submittedName>
        <fullName evidence="3">Casein kinase I isoform alpha</fullName>
    </submittedName>
</protein>
<keyword evidence="1" id="KW-0067">ATP-binding</keyword>
<dbReference type="SUPFAM" id="SSF56112">
    <property type="entry name" value="Protein kinase-like (PK-like)"/>
    <property type="match status" value="1"/>
</dbReference>
<dbReference type="InterPro" id="IPR017441">
    <property type="entry name" value="Protein_kinase_ATP_BS"/>
</dbReference>
<evidence type="ECO:0000256" key="1">
    <source>
        <dbReference type="PROSITE-ProRule" id="PRU10141"/>
    </source>
</evidence>
<keyword evidence="4" id="KW-1185">Reference proteome</keyword>
<keyword evidence="3" id="KW-0808">Transferase</keyword>
<evidence type="ECO:0000313" key="3">
    <source>
        <dbReference type="EMBL" id="GBM01027.1"/>
    </source>
</evidence>
<feature type="domain" description="DDE-1" evidence="2">
    <location>
        <begin position="78"/>
        <end position="137"/>
    </location>
</feature>
<feature type="binding site" evidence="1">
    <location>
        <position position="47"/>
    </location>
    <ligand>
        <name>ATP</name>
        <dbReference type="ChEBI" id="CHEBI:30616"/>
    </ligand>
</feature>
<dbReference type="PROSITE" id="PS00107">
    <property type="entry name" value="PROTEIN_KINASE_ATP"/>
    <property type="match status" value="1"/>
</dbReference>
<dbReference type="OrthoDB" id="5800476at2759"/>
<accession>A0A4Y2CBB7</accession>
<keyword evidence="1" id="KW-0547">Nucleotide-binding</keyword>
<dbReference type="GO" id="GO:0016301">
    <property type="term" value="F:kinase activity"/>
    <property type="evidence" value="ECO:0007669"/>
    <property type="project" value="UniProtKB-KW"/>
</dbReference>
<name>A0A4Y2CBB7_ARAVE</name>
<reference evidence="3 4" key="1">
    <citation type="journal article" date="2019" name="Sci. Rep.">
        <title>Orb-weaving spider Araneus ventricosus genome elucidates the spidroin gene catalogue.</title>
        <authorList>
            <person name="Kono N."/>
            <person name="Nakamura H."/>
            <person name="Ohtoshi R."/>
            <person name="Moran D.A.P."/>
            <person name="Shinohara A."/>
            <person name="Yoshida Y."/>
            <person name="Fujiwara M."/>
            <person name="Mori M."/>
            <person name="Tomita M."/>
            <person name="Arakawa K."/>
        </authorList>
    </citation>
    <scope>NUCLEOTIDE SEQUENCE [LARGE SCALE GENOMIC DNA]</scope>
</reference>
<evidence type="ECO:0000259" key="2">
    <source>
        <dbReference type="Pfam" id="PF03184"/>
    </source>
</evidence>
<evidence type="ECO:0000313" key="4">
    <source>
        <dbReference type="Proteomes" id="UP000499080"/>
    </source>
</evidence>
<dbReference type="InterPro" id="IPR011009">
    <property type="entry name" value="Kinase-like_dom_sf"/>
</dbReference>
<dbReference type="InterPro" id="IPR004875">
    <property type="entry name" value="DDE_SF_endonuclease_dom"/>
</dbReference>
<dbReference type="GO" id="GO:0003676">
    <property type="term" value="F:nucleic acid binding"/>
    <property type="evidence" value="ECO:0007669"/>
    <property type="project" value="InterPro"/>
</dbReference>
<dbReference type="Proteomes" id="UP000499080">
    <property type="component" value="Unassembled WGS sequence"/>
</dbReference>
<dbReference type="Pfam" id="PF03184">
    <property type="entry name" value="DDE_1"/>
    <property type="match status" value="1"/>
</dbReference>
<sequence>MASASTSSLSAFTVGLKYRLIRKIGSGSFGDIYLAINISSGEEVAVKLESTKARHAQLLYESKLYKILQGGIGIPHTSHGSHVSIEAISLAKEHGIVMFTFPVHTSHKLQLLDRGVFGPFKKYYSIVCSNWMLTNSGKPLSIYDIAENVGKSFSLAFAPVDILTGFRVFGIWPVNQNIFTDDEYLSSSVTDKPNSSINCLNNDFPDEDSRSTMIELNISVSNSISCVTPEQVQPFPKVKPRSSKRGGRKQGRCRILTDTPEKKEIEKQHAIRMAKGKRKLVEKICVSD</sequence>
<dbReference type="AlphaFoldDB" id="A0A4Y2CBB7"/>